<sequence>MKDLYIPHLQHEKPPREHKEEGRIYRLLVINGFSGHTNFDFVMYCIQFDIIFCTLPPHSTHILQPLDLGVFQPLKNAHQKRLRASIQAGNLAFNRVSFVKAFTEFYVEGFSPHNIMSGFEKGGIWPPTEVPAIKRLLAKKVKNREAIDPKYLHLLPKEQRFQEAEDQLDRIIQRYHEVMSSPSREALRSAKKVVSEALHIDQQRQAFVSNMETRIKAISAKKKPGKFIKPTGNFITSVDAKDIRKQHEEEVAAEAARQNRQEVRHIRSICKQEIDRLTAAWREEKIRLYGTTRTRKIPFKQWLVDSRKQQEFLSLNYNHKKINEILNTRPNGFIIDIPKAEEVRLAREKACLTPRPILAIN</sequence>
<dbReference type="GO" id="GO:0003676">
    <property type="term" value="F:nucleic acid binding"/>
    <property type="evidence" value="ECO:0007669"/>
    <property type="project" value="InterPro"/>
</dbReference>
<dbReference type="OrthoDB" id="5103739at2759"/>
<keyword evidence="3" id="KW-1185">Reference proteome</keyword>
<accession>A0A8H4P6Y7</accession>
<reference evidence="2 3" key="1">
    <citation type="submission" date="2020-01" db="EMBL/GenBank/DDBJ databases">
        <title>Identification and distribution of gene clusters putatively required for synthesis of sphingolipid metabolism inhibitors in phylogenetically diverse species of the filamentous fungus Fusarium.</title>
        <authorList>
            <person name="Kim H.-S."/>
            <person name="Busman M."/>
            <person name="Brown D.W."/>
            <person name="Divon H."/>
            <person name="Uhlig S."/>
            <person name="Proctor R.H."/>
        </authorList>
    </citation>
    <scope>NUCLEOTIDE SEQUENCE [LARGE SCALE GENOMIC DNA]</scope>
    <source>
        <strain evidence="2 3">NRRL 20459</strain>
    </source>
</reference>
<organism evidence="2 3">
    <name type="scientific">Fusarium albosuccineum</name>
    <dbReference type="NCBI Taxonomy" id="1237068"/>
    <lineage>
        <taxon>Eukaryota</taxon>
        <taxon>Fungi</taxon>
        <taxon>Dikarya</taxon>
        <taxon>Ascomycota</taxon>
        <taxon>Pezizomycotina</taxon>
        <taxon>Sordariomycetes</taxon>
        <taxon>Hypocreomycetidae</taxon>
        <taxon>Hypocreales</taxon>
        <taxon>Nectriaceae</taxon>
        <taxon>Fusarium</taxon>
        <taxon>Fusarium decemcellulare species complex</taxon>
    </lineage>
</organism>
<evidence type="ECO:0000259" key="1">
    <source>
        <dbReference type="Pfam" id="PF03184"/>
    </source>
</evidence>
<comment type="caution">
    <text evidence="2">The sequence shown here is derived from an EMBL/GenBank/DDBJ whole genome shotgun (WGS) entry which is preliminary data.</text>
</comment>
<evidence type="ECO:0000313" key="3">
    <source>
        <dbReference type="Proteomes" id="UP000554235"/>
    </source>
</evidence>
<dbReference type="InterPro" id="IPR004875">
    <property type="entry name" value="DDE_SF_endonuclease_dom"/>
</dbReference>
<dbReference type="GO" id="GO:0004519">
    <property type="term" value="F:endonuclease activity"/>
    <property type="evidence" value="ECO:0007669"/>
    <property type="project" value="UniProtKB-KW"/>
</dbReference>
<keyword evidence="2" id="KW-0540">Nuclease</keyword>
<dbReference type="EMBL" id="JAADYS010001147">
    <property type="protein sequence ID" value="KAF4464744.1"/>
    <property type="molecule type" value="Genomic_DNA"/>
</dbReference>
<dbReference type="Proteomes" id="UP000554235">
    <property type="component" value="Unassembled WGS sequence"/>
</dbReference>
<evidence type="ECO:0000313" key="2">
    <source>
        <dbReference type="EMBL" id="KAF4464744.1"/>
    </source>
</evidence>
<keyword evidence="2" id="KW-0378">Hydrolase</keyword>
<feature type="domain" description="DDE-1" evidence="1">
    <location>
        <begin position="25"/>
        <end position="93"/>
    </location>
</feature>
<dbReference type="Pfam" id="PF03184">
    <property type="entry name" value="DDE_1"/>
    <property type="match status" value="1"/>
</dbReference>
<protein>
    <submittedName>
        <fullName evidence="2">DDE superfamily endonuclease CENP-B</fullName>
    </submittedName>
</protein>
<dbReference type="AlphaFoldDB" id="A0A8H4P6Y7"/>
<gene>
    <name evidence="2" type="ORF">FALBO_8420</name>
</gene>
<proteinExistence type="predicted"/>
<keyword evidence="2" id="KW-0255">Endonuclease</keyword>
<name>A0A8H4P6Y7_9HYPO</name>